<gene>
    <name evidence="2" type="ORF">UR35_C0018G0007</name>
</gene>
<proteinExistence type="predicted"/>
<dbReference type="EMBL" id="LBOW01000018">
    <property type="protein sequence ID" value="KKP43645.1"/>
    <property type="molecule type" value="Genomic_DNA"/>
</dbReference>
<evidence type="ECO:0000313" key="3">
    <source>
        <dbReference type="Proteomes" id="UP000034778"/>
    </source>
</evidence>
<comment type="caution">
    <text evidence="2">The sequence shown here is derived from an EMBL/GenBank/DDBJ whole genome shotgun (WGS) entry which is preliminary data.</text>
</comment>
<name>A0A0G0BXP2_9BACT</name>
<reference evidence="2 3" key="1">
    <citation type="journal article" date="2015" name="Nature">
        <title>rRNA introns, odd ribosomes, and small enigmatic genomes across a large radiation of phyla.</title>
        <authorList>
            <person name="Brown C.T."/>
            <person name="Hug L.A."/>
            <person name="Thomas B.C."/>
            <person name="Sharon I."/>
            <person name="Castelle C.J."/>
            <person name="Singh A."/>
            <person name="Wilkins M.J."/>
            <person name="Williams K.H."/>
            <person name="Banfield J.F."/>
        </authorList>
    </citation>
    <scope>NUCLEOTIDE SEQUENCE [LARGE SCALE GENOMIC DNA]</scope>
</reference>
<dbReference type="SUPFAM" id="SSF143422">
    <property type="entry name" value="Transposase IS200-like"/>
    <property type="match status" value="1"/>
</dbReference>
<evidence type="ECO:0000313" key="2">
    <source>
        <dbReference type="EMBL" id="KKP43645.1"/>
    </source>
</evidence>
<dbReference type="GO" id="GO:0004803">
    <property type="term" value="F:transposase activity"/>
    <property type="evidence" value="ECO:0007669"/>
    <property type="project" value="InterPro"/>
</dbReference>
<dbReference type="InterPro" id="IPR002686">
    <property type="entry name" value="Transposase_17"/>
</dbReference>
<protein>
    <submittedName>
        <fullName evidence="2">Putative transposase</fullName>
    </submittedName>
</protein>
<organism evidence="2 3">
    <name type="scientific">Candidatus Woesebacteria bacterium GW2011_GWB1_33_22</name>
    <dbReference type="NCBI Taxonomy" id="1618566"/>
    <lineage>
        <taxon>Bacteria</taxon>
        <taxon>Candidatus Woeseibacteriota</taxon>
    </lineage>
</organism>
<dbReference type="InterPro" id="IPR036515">
    <property type="entry name" value="Transposase_17_sf"/>
</dbReference>
<dbReference type="GO" id="GO:0006313">
    <property type="term" value="P:DNA transposition"/>
    <property type="evidence" value="ECO:0007669"/>
    <property type="project" value="InterPro"/>
</dbReference>
<sequence>MPAKNIVKFYIANSIYHIYNRGVEKRKIFMDEQDHKVFLTYLKEYLSAPLQGETLQSRSLWSKYFSEIELLAFCLMPNHVHLLIKQKNKDSIKKFTQSIFTRYTMYFNKKYDRTGSLFQGAYRATNVVNKDYLLDITRYIHRNPLKITKKLTDYYSSYAHYLNFFNIPWLKNKEVLDYFNESSFIKSKNIKSYKEFVEDFKYINEELDLTHDLAGFHPAS</sequence>
<dbReference type="GO" id="GO:0003677">
    <property type="term" value="F:DNA binding"/>
    <property type="evidence" value="ECO:0007669"/>
    <property type="project" value="InterPro"/>
</dbReference>
<dbReference type="Pfam" id="PF01797">
    <property type="entry name" value="Y1_Tnp"/>
    <property type="match status" value="1"/>
</dbReference>
<dbReference type="PANTHER" id="PTHR34322">
    <property type="entry name" value="TRANSPOSASE, Y1_TNP DOMAIN-CONTAINING"/>
    <property type="match status" value="1"/>
</dbReference>
<dbReference type="STRING" id="1618566.UR35_C0018G0007"/>
<dbReference type="PANTHER" id="PTHR34322:SF2">
    <property type="entry name" value="TRANSPOSASE IS200-LIKE DOMAIN-CONTAINING PROTEIN"/>
    <property type="match status" value="1"/>
</dbReference>
<evidence type="ECO:0000259" key="1">
    <source>
        <dbReference type="SMART" id="SM01321"/>
    </source>
</evidence>
<dbReference type="Proteomes" id="UP000034778">
    <property type="component" value="Unassembled WGS sequence"/>
</dbReference>
<accession>A0A0G0BXP2</accession>
<dbReference type="Gene3D" id="3.30.70.1290">
    <property type="entry name" value="Transposase IS200-like"/>
    <property type="match status" value="1"/>
</dbReference>
<feature type="domain" description="Transposase IS200-like" evidence="1">
    <location>
        <begin position="11"/>
        <end position="143"/>
    </location>
</feature>
<dbReference type="AlphaFoldDB" id="A0A0G0BXP2"/>
<dbReference type="SMART" id="SM01321">
    <property type="entry name" value="Y1_Tnp"/>
    <property type="match status" value="1"/>
</dbReference>